<gene>
    <name evidence="2" type="ORF">ATANTOWER_009888</name>
</gene>
<organism evidence="2 3">
    <name type="scientific">Ataeniobius toweri</name>
    <dbReference type="NCBI Taxonomy" id="208326"/>
    <lineage>
        <taxon>Eukaryota</taxon>
        <taxon>Metazoa</taxon>
        <taxon>Chordata</taxon>
        <taxon>Craniata</taxon>
        <taxon>Vertebrata</taxon>
        <taxon>Euteleostomi</taxon>
        <taxon>Actinopterygii</taxon>
        <taxon>Neopterygii</taxon>
        <taxon>Teleostei</taxon>
        <taxon>Neoteleostei</taxon>
        <taxon>Acanthomorphata</taxon>
        <taxon>Ovalentaria</taxon>
        <taxon>Atherinomorphae</taxon>
        <taxon>Cyprinodontiformes</taxon>
        <taxon>Goodeidae</taxon>
        <taxon>Ataeniobius</taxon>
    </lineage>
</organism>
<feature type="non-terminal residue" evidence="2">
    <location>
        <position position="1"/>
    </location>
</feature>
<reference evidence="2 3" key="1">
    <citation type="submission" date="2021-07" db="EMBL/GenBank/DDBJ databases">
        <authorList>
            <person name="Palmer J.M."/>
        </authorList>
    </citation>
    <scope>NUCLEOTIDE SEQUENCE [LARGE SCALE GENOMIC DNA]</scope>
    <source>
        <strain evidence="2 3">AT_MEX2019</strain>
        <tissue evidence="2">Muscle</tissue>
    </source>
</reference>
<evidence type="ECO:0000313" key="2">
    <source>
        <dbReference type="EMBL" id="MED6261776.1"/>
    </source>
</evidence>
<accession>A0ABU7CG60</accession>
<sequence>SWRREKWQRQIKRRTRWRKSKGKGGRKWPKEEKSTSLGSLEMYLMRLAEMCGFTMEHTGRFARIQAFRRLKIYICG</sequence>
<feature type="non-terminal residue" evidence="2">
    <location>
        <position position="76"/>
    </location>
</feature>
<dbReference type="EMBL" id="JAHUTI010090738">
    <property type="protein sequence ID" value="MED6261776.1"/>
    <property type="molecule type" value="Genomic_DNA"/>
</dbReference>
<protein>
    <submittedName>
        <fullName evidence="2">Uncharacterized protein</fullName>
    </submittedName>
</protein>
<evidence type="ECO:0000313" key="3">
    <source>
        <dbReference type="Proteomes" id="UP001345963"/>
    </source>
</evidence>
<keyword evidence="3" id="KW-1185">Reference proteome</keyword>
<comment type="caution">
    <text evidence="2">The sequence shown here is derived from an EMBL/GenBank/DDBJ whole genome shotgun (WGS) entry which is preliminary data.</text>
</comment>
<proteinExistence type="predicted"/>
<name>A0ABU7CG60_9TELE</name>
<evidence type="ECO:0000256" key="1">
    <source>
        <dbReference type="SAM" id="MobiDB-lite"/>
    </source>
</evidence>
<feature type="region of interest" description="Disordered" evidence="1">
    <location>
        <begin position="1"/>
        <end position="34"/>
    </location>
</feature>
<feature type="compositionally biased region" description="Basic residues" evidence="1">
    <location>
        <begin position="9"/>
        <end position="27"/>
    </location>
</feature>
<dbReference type="Proteomes" id="UP001345963">
    <property type="component" value="Unassembled WGS sequence"/>
</dbReference>